<keyword evidence="1" id="KW-0614">Plasmid</keyword>
<reference evidence="1 2" key="1">
    <citation type="submission" date="2017-08" db="EMBL/GenBank/DDBJ databases">
        <title>Multipartite genome sequences of Sinorhizobium species nodulating soybeans.</title>
        <authorList>
            <person name="Tian C.F."/>
        </authorList>
    </citation>
    <scope>NUCLEOTIDE SEQUENCE [LARGE SCALE GENOMIC DNA]</scope>
    <source>
        <strain evidence="1 2">CCBAU 05684</strain>
        <plasmid evidence="2">psj05684b</plasmid>
    </source>
</reference>
<dbReference type="AlphaFoldDB" id="A0A249PLT2"/>
<organism evidence="1 2">
    <name type="scientific">Sinorhizobium sojae CCBAU 05684</name>
    <dbReference type="NCBI Taxonomy" id="716928"/>
    <lineage>
        <taxon>Bacteria</taxon>
        <taxon>Pseudomonadati</taxon>
        <taxon>Pseudomonadota</taxon>
        <taxon>Alphaproteobacteria</taxon>
        <taxon>Hyphomicrobiales</taxon>
        <taxon>Rhizobiaceae</taxon>
        <taxon>Sinorhizobium/Ensifer group</taxon>
        <taxon>Sinorhizobium</taxon>
    </lineage>
</organism>
<dbReference type="KEGG" id="esj:SJ05684_b56620"/>
<dbReference type="Proteomes" id="UP000217211">
    <property type="component" value="Plasmid pSJ05684b"/>
</dbReference>
<evidence type="ECO:0000313" key="1">
    <source>
        <dbReference type="EMBL" id="ASY66644.1"/>
    </source>
</evidence>
<dbReference type="EMBL" id="CP023068">
    <property type="protein sequence ID" value="ASY66644.1"/>
    <property type="molecule type" value="Genomic_DNA"/>
</dbReference>
<sequence length="137" mass="14960">MKPCGLPPASSDPTAARFFDRMQVAANSLGTSIVYYRASGLPRTTAASDHDDPGSRHPGFIVISAQARLLDLPTPLRNRIHRYSVPDNPQNCGLSSHRYKITPCPSKTQVWPSVSKFDTSTARTALTETPYAIIFEG</sequence>
<proteinExistence type="predicted"/>
<evidence type="ECO:0000313" key="2">
    <source>
        <dbReference type="Proteomes" id="UP000217211"/>
    </source>
</evidence>
<accession>A0A249PLT2</accession>
<gene>
    <name evidence="1" type="ORF">SJ05684_b56620</name>
</gene>
<geneLocation type="plasmid" evidence="2">
    <name>psj05684b</name>
</geneLocation>
<protein>
    <submittedName>
        <fullName evidence="1">Uncharacterized protein</fullName>
    </submittedName>
</protein>
<name>A0A249PLT2_9HYPH</name>
<keyword evidence="2" id="KW-1185">Reference proteome</keyword>